<evidence type="ECO:0000313" key="6">
    <source>
        <dbReference type="EMBL" id="SDL61784.1"/>
    </source>
</evidence>
<dbReference type="InterPro" id="IPR011051">
    <property type="entry name" value="RmlC_Cupin_sf"/>
</dbReference>
<dbReference type="InterPro" id="IPR012093">
    <property type="entry name" value="Pirin"/>
</dbReference>
<feature type="binding site" evidence="2">
    <location>
        <position position="65"/>
    </location>
    <ligand>
        <name>Fe cation</name>
        <dbReference type="ChEBI" id="CHEBI:24875"/>
    </ligand>
</feature>
<feature type="domain" description="Pirin N-terminal" evidence="4">
    <location>
        <begin position="33"/>
        <end position="131"/>
    </location>
</feature>
<evidence type="ECO:0008006" key="8">
    <source>
        <dbReference type="Google" id="ProtNLM"/>
    </source>
</evidence>
<dbReference type="InterPro" id="IPR014710">
    <property type="entry name" value="RmlC-like_jellyroll"/>
</dbReference>
<accession>A0A1G9LIT1</accession>
<dbReference type="InterPro" id="IPR053186">
    <property type="entry name" value="QDO-related"/>
</dbReference>
<feature type="binding site" evidence="2">
    <location>
        <position position="67"/>
    </location>
    <ligand>
        <name>Fe cation</name>
        <dbReference type="ChEBI" id="CHEBI:24875"/>
    </ligand>
</feature>
<organism evidence="6 7">
    <name type="scientific">Kriegella aquimaris</name>
    <dbReference type="NCBI Taxonomy" id="192904"/>
    <lineage>
        <taxon>Bacteria</taxon>
        <taxon>Pseudomonadati</taxon>
        <taxon>Bacteroidota</taxon>
        <taxon>Flavobacteriia</taxon>
        <taxon>Flavobacteriales</taxon>
        <taxon>Flavobacteriaceae</taxon>
        <taxon>Kriegella</taxon>
    </lineage>
</organism>
<evidence type="ECO:0000259" key="4">
    <source>
        <dbReference type="Pfam" id="PF02678"/>
    </source>
</evidence>
<feature type="domain" description="Pirin C-terminal" evidence="5">
    <location>
        <begin position="187"/>
        <end position="288"/>
    </location>
</feature>
<proteinExistence type="inferred from homology"/>
<evidence type="ECO:0000256" key="3">
    <source>
        <dbReference type="RuleBase" id="RU003457"/>
    </source>
</evidence>
<dbReference type="InterPro" id="IPR008778">
    <property type="entry name" value="Pirin_C_dom"/>
</dbReference>
<evidence type="ECO:0000256" key="2">
    <source>
        <dbReference type="PIRSR" id="PIRSR006232-1"/>
    </source>
</evidence>
<dbReference type="OrthoDB" id="321327at2"/>
<sequence>MSTKTIELIAAPKAPHFVGDGFRVHNFIPSGFRLDMERMSPFILLDYNSKFHFPPSEKPKGVGVHPHRGFETVTIAYKGKVQHHDSSGGGGIIEEGGVQWMTAASGVLHKEYHEAEFSKKGGDFQMVQLWINLPAKDKMSTPKYQGFANNSINKYQLEENQGTIEVIAGQYKDVTGSASTFTPLHLLNAKINKGGKADFDFPAHYNTALLVIEGEVKVNDTDTVNLDHFLLFENKGETFQIEATEDAVILVLSGEPINEPIAAQGPFVMNTREELMQAMNDYNMGKFGYLED</sequence>
<dbReference type="GO" id="GO:0046872">
    <property type="term" value="F:metal ion binding"/>
    <property type="evidence" value="ECO:0007669"/>
    <property type="project" value="UniProtKB-KW"/>
</dbReference>
<dbReference type="RefSeq" id="WP_089886409.1">
    <property type="nucleotide sequence ID" value="NZ_FNGV01000002.1"/>
</dbReference>
<dbReference type="Gene3D" id="2.60.120.10">
    <property type="entry name" value="Jelly Rolls"/>
    <property type="match status" value="2"/>
</dbReference>
<name>A0A1G9LIT1_9FLAO</name>
<evidence type="ECO:0000259" key="5">
    <source>
        <dbReference type="Pfam" id="PF05726"/>
    </source>
</evidence>
<keyword evidence="2" id="KW-0408">Iron</keyword>
<gene>
    <name evidence="6" type="ORF">SAMN04488514_10282</name>
</gene>
<reference evidence="6 7" key="1">
    <citation type="submission" date="2016-10" db="EMBL/GenBank/DDBJ databases">
        <authorList>
            <person name="de Groot N.N."/>
        </authorList>
    </citation>
    <scope>NUCLEOTIDE SEQUENCE [LARGE SCALE GENOMIC DNA]</scope>
    <source>
        <strain evidence="6 7">DSM 19886</strain>
    </source>
</reference>
<comment type="cofactor">
    <cofactor evidence="2">
        <name>Fe cation</name>
        <dbReference type="ChEBI" id="CHEBI:24875"/>
    </cofactor>
    <text evidence="2">Binds 1 Fe cation per subunit.</text>
</comment>
<dbReference type="PANTHER" id="PTHR43594:SF1">
    <property type="entry name" value="QUERCETIN 2,3-DIOXYGENASE PA2418-RELATED"/>
    <property type="match status" value="1"/>
</dbReference>
<dbReference type="SUPFAM" id="SSF51182">
    <property type="entry name" value="RmlC-like cupins"/>
    <property type="match status" value="1"/>
</dbReference>
<dbReference type="AlphaFoldDB" id="A0A1G9LIT1"/>
<dbReference type="PANTHER" id="PTHR43594">
    <property type="entry name" value="QUERCETIN 2,3-DIOXYGENASE"/>
    <property type="match status" value="1"/>
</dbReference>
<evidence type="ECO:0000313" key="7">
    <source>
        <dbReference type="Proteomes" id="UP000199440"/>
    </source>
</evidence>
<feature type="binding site" evidence="2">
    <location>
        <position position="109"/>
    </location>
    <ligand>
        <name>Fe cation</name>
        <dbReference type="ChEBI" id="CHEBI:24875"/>
    </ligand>
</feature>
<keyword evidence="2" id="KW-0479">Metal-binding</keyword>
<dbReference type="STRING" id="192904.SAMN04488514_10282"/>
<dbReference type="Proteomes" id="UP000199440">
    <property type="component" value="Unassembled WGS sequence"/>
</dbReference>
<dbReference type="EMBL" id="FNGV01000002">
    <property type="protein sequence ID" value="SDL61784.1"/>
    <property type="molecule type" value="Genomic_DNA"/>
</dbReference>
<dbReference type="InterPro" id="IPR003829">
    <property type="entry name" value="Pirin_N_dom"/>
</dbReference>
<dbReference type="PIRSF" id="PIRSF006232">
    <property type="entry name" value="Pirin"/>
    <property type="match status" value="1"/>
</dbReference>
<dbReference type="CDD" id="cd02247">
    <property type="entry name" value="cupin_pirin_C"/>
    <property type="match status" value="1"/>
</dbReference>
<comment type="similarity">
    <text evidence="1 3">Belongs to the pirin family.</text>
</comment>
<dbReference type="Pfam" id="PF02678">
    <property type="entry name" value="Pirin"/>
    <property type="match status" value="1"/>
</dbReference>
<feature type="binding site" evidence="2">
    <location>
        <position position="111"/>
    </location>
    <ligand>
        <name>Fe cation</name>
        <dbReference type="ChEBI" id="CHEBI:24875"/>
    </ligand>
</feature>
<protein>
    <recommendedName>
        <fullName evidence="8">Pirin family protein</fullName>
    </recommendedName>
</protein>
<dbReference type="Pfam" id="PF05726">
    <property type="entry name" value="Pirin_C"/>
    <property type="match status" value="1"/>
</dbReference>
<evidence type="ECO:0000256" key="1">
    <source>
        <dbReference type="ARBA" id="ARBA00008416"/>
    </source>
</evidence>
<keyword evidence="7" id="KW-1185">Reference proteome</keyword>